<keyword evidence="1" id="KW-1133">Transmembrane helix</keyword>
<organism evidence="2 3">
    <name type="scientific">Coccomyxa viridis</name>
    <dbReference type="NCBI Taxonomy" id="1274662"/>
    <lineage>
        <taxon>Eukaryota</taxon>
        <taxon>Viridiplantae</taxon>
        <taxon>Chlorophyta</taxon>
        <taxon>core chlorophytes</taxon>
        <taxon>Trebouxiophyceae</taxon>
        <taxon>Trebouxiophyceae incertae sedis</taxon>
        <taxon>Coccomyxaceae</taxon>
        <taxon>Coccomyxa</taxon>
    </lineage>
</organism>
<keyword evidence="1" id="KW-0812">Transmembrane</keyword>
<feature type="transmembrane region" description="Helical" evidence="1">
    <location>
        <begin position="42"/>
        <end position="62"/>
    </location>
</feature>
<sequence length="224" mass="24132">MDLDLDMYPCTPAQPLDIKASKDLRPWASDGWETVPVPFRCASFILLVGLAGVAVVAFYAWMQEMASRPLLMVPDPAALYAVGRWLQGFFSPPSPAVDIRSIVKTAAHEASGHATELLKEIMLGSNLTEVAEYMRSVESLESLDHGIVEGTGKGVRRPATADWVACRAVSPPRPIVDSLMVLAVAIMFALAVAPTLQHVYTAVRRSGRQEVPGRDTADTSGPSS</sequence>
<proteinExistence type="predicted"/>
<evidence type="ECO:0000256" key="1">
    <source>
        <dbReference type="SAM" id="Phobius"/>
    </source>
</evidence>
<keyword evidence="1" id="KW-0472">Membrane</keyword>
<evidence type="ECO:0000313" key="2">
    <source>
        <dbReference type="EMBL" id="CAL5226927.1"/>
    </source>
</evidence>
<dbReference type="EMBL" id="CAXHTA020000016">
    <property type="protein sequence ID" value="CAL5226927.1"/>
    <property type="molecule type" value="Genomic_DNA"/>
</dbReference>
<accession>A0ABP1G570</accession>
<reference evidence="2 3" key="1">
    <citation type="submission" date="2024-06" db="EMBL/GenBank/DDBJ databases">
        <authorList>
            <person name="Kraege A."/>
            <person name="Thomma B."/>
        </authorList>
    </citation>
    <scope>NUCLEOTIDE SEQUENCE [LARGE SCALE GENOMIC DNA]</scope>
</reference>
<keyword evidence="3" id="KW-1185">Reference proteome</keyword>
<name>A0ABP1G570_9CHLO</name>
<protein>
    <submittedName>
        <fullName evidence="2">G9805 protein</fullName>
    </submittedName>
</protein>
<dbReference type="Proteomes" id="UP001497392">
    <property type="component" value="Unassembled WGS sequence"/>
</dbReference>
<gene>
    <name evidence="2" type="primary">g9805</name>
    <name evidence="2" type="ORF">VP750_LOCUS8833</name>
</gene>
<evidence type="ECO:0000313" key="3">
    <source>
        <dbReference type="Proteomes" id="UP001497392"/>
    </source>
</evidence>
<feature type="transmembrane region" description="Helical" evidence="1">
    <location>
        <begin position="179"/>
        <end position="200"/>
    </location>
</feature>
<comment type="caution">
    <text evidence="2">The sequence shown here is derived from an EMBL/GenBank/DDBJ whole genome shotgun (WGS) entry which is preliminary data.</text>
</comment>